<name>A0ABM3HBU9_9MYRT</name>
<reference evidence="3" key="1">
    <citation type="submission" date="2025-08" db="UniProtKB">
        <authorList>
            <consortium name="RefSeq"/>
        </authorList>
    </citation>
    <scope>IDENTIFICATION</scope>
    <source>
        <tissue evidence="3">Leaf</tissue>
    </source>
</reference>
<dbReference type="PANTHER" id="PTHR44083:SF35">
    <property type="entry name" value="TOPLESS-RELATED PROTEIN 4-LIKE ISOFORM X1"/>
    <property type="match status" value="1"/>
</dbReference>
<dbReference type="Gene3D" id="2.130.10.10">
    <property type="entry name" value="YVTN repeat-like/Quinoprotein amine dehydrogenase"/>
    <property type="match status" value="2"/>
</dbReference>
<dbReference type="InterPro" id="IPR015943">
    <property type="entry name" value="WD40/YVTN_repeat-like_dom_sf"/>
</dbReference>
<dbReference type="RefSeq" id="XP_048134058.1">
    <property type="nucleotide sequence ID" value="XM_048278101.1"/>
</dbReference>
<feature type="repeat" description="WD" evidence="1">
    <location>
        <begin position="103"/>
        <end position="146"/>
    </location>
</feature>
<evidence type="ECO:0000256" key="1">
    <source>
        <dbReference type="PROSITE-ProRule" id="PRU00221"/>
    </source>
</evidence>
<evidence type="ECO:0000313" key="3">
    <source>
        <dbReference type="RefSeq" id="XP_048134058.1"/>
    </source>
</evidence>
<dbReference type="PROSITE" id="PS50082">
    <property type="entry name" value="WD_REPEATS_2"/>
    <property type="match status" value="1"/>
</dbReference>
<dbReference type="InterPro" id="IPR001680">
    <property type="entry name" value="WD40_rpt"/>
</dbReference>
<proteinExistence type="predicted"/>
<gene>
    <name evidence="3" type="primary">LOC115731453</name>
</gene>
<accession>A0ABM3HBU9</accession>
<dbReference type="Pfam" id="PF00400">
    <property type="entry name" value="WD40"/>
    <property type="match status" value="1"/>
</dbReference>
<dbReference type="SMART" id="SM00320">
    <property type="entry name" value="WD40"/>
    <property type="match status" value="3"/>
</dbReference>
<dbReference type="GeneID" id="115731453"/>
<organism evidence="2 3">
    <name type="scientific">Rhodamnia argentea</name>
    <dbReference type="NCBI Taxonomy" id="178133"/>
    <lineage>
        <taxon>Eukaryota</taxon>
        <taxon>Viridiplantae</taxon>
        <taxon>Streptophyta</taxon>
        <taxon>Embryophyta</taxon>
        <taxon>Tracheophyta</taxon>
        <taxon>Spermatophyta</taxon>
        <taxon>Magnoliopsida</taxon>
        <taxon>eudicotyledons</taxon>
        <taxon>Gunneridae</taxon>
        <taxon>Pentapetalae</taxon>
        <taxon>rosids</taxon>
        <taxon>malvids</taxon>
        <taxon>Myrtales</taxon>
        <taxon>Myrtaceae</taxon>
        <taxon>Myrtoideae</taxon>
        <taxon>Myrteae</taxon>
        <taxon>Australasian group</taxon>
        <taxon>Rhodamnia</taxon>
    </lineage>
</organism>
<dbReference type="PANTHER" id="PTHR44083">
    <property type="entry name" value="TOPLESS-RELATED PROTEIN 1-RELATED"/>
    <property type="match status" value="1"/>
</dbReference>
<keyword evidence="1" id="KW-0853">WD repeat</keyword>
<dbReference type="InterPro" id="IPR027728">
    <property type="entry name" value="Topless_fam"/>
</dbReference>
<dbReference type="SUPFAM" id="SSF50978">
    <property type="entry name" value="WD40 repeat-like"/>
    <property type="match status" value="1"/>
</dbReference>
<sequence>MLCVNCLFSLHARIVLMYARKRGSLVNNLPANVLPVTYNSQSSYSADDLPRSVVMTINQGSPVKSMDFHPVQQILLLGVAYSKYMVHIYLYLDGDDIRNHLEIEAHVGSVNDLAFSYSNKQLCVVTCGEDRLIKVWDAVTGAKQHGFEGHEAPFFFSTATDGKIKVWIYGNLVRGVDYDAPGLSSTMMAYSADGKRLFSFGTNKEGESYLVEWNQLGGAVKRTYHGLGKRPGGVVRFDTTKNRFLAAGEEFMVKFWDMDNEDILTITDALGGLPASPCIRFNKEGVLLAVSTSDSSIKILANACRQMYRIAPRAHVRRADREATWDHAYASVSEQLTVVAVKQSGEEEGQLKQGLGKLGGENSASFNHAQ</sequence>
<dbReference type="Proteomes" id="UP000827889">
    <property type="component" value="Chromosome 4"/>
</dbReference>
<protein>
    <submittedName>
        <fullName evidence="3">Topless-related protein 4-like</fullName>
    </submittedName>
</protein>
<evidence type="ECO:0000313" key="2">
    <source>
        <dbReference type="Proteomes" id="UP000827889"/>
    </source>
</evidence>
<dbReference type="InterPro" id="IPR036322">
    <property type="entry name" value="WD40_repeat_dom_sf"/>
</dbReference>
<keyword evidence="2" id="KW-1185">Reference proteome</keyword>